<dbReference type="OrthoDB" id="5123137at2"/>
<proteinExistence type="predicted"/>
<reference evidence="2 3" key="1">
    <citation type="submission" date="2016-09" db="EMBL/GenBank/DDBJ databases">
        <authorList>
            <person name="Capua I."/>
            <person name="De Benedictis P."/>
            <person name="Joannis T."/>
            <person name="Lombin L.H."/>
            <person name="Cattoli G."/>
        </authorList>
    </citation>
    <scope>NUCLEOTIDE SEQUENCE [LARGE SCALE GENOMIC DNA]</scope>
    <source>
        <strain evidence="2 3">ISLP-3</strain>
    </source>
</reference>
<organism evidence="2 3">
    <name type="scientific">Sanguibacter gelidistatuariae</name>
    <dbReference type="NCBI Taxonomy" id="1814289"/>
    <lineage>
        <taxon>Bacteria</taxon>
        <taxon>Bacillati</taxon>
        <taxon>Actinomycetota</taxon>
        <taxon>Actinomycetes</taxon>
        <taxon>Micrococcales</taxon>
        <taxon>Sanguibacteraceae</taxon>
        <taxon>Sanguibacter</taxon>
    </lineage>
</organism>
<dbReference type="EMBL" id="FMYH01000001">
    <property type="protein sequence ID" value="SDB93879.1"/>
    <property type="molecule type" value="Genomic_DNA"/>
</dbReference>
<feature type="transmembrane region" description="Helical" evidence="1">
    <location>
        <begin position="21"/>
        <end position="41"/>
    </location>
</feature>
<dbReference type="Proteomes" id="UP000199039">
    <property type="component" value="Unassembled WGS sequence"/>
</dbReference>
<keyword evidence="1" id="KW-0472">Membrane</keyword>
<keyword evidence="1" id="KW-1133">Transmembrane helix</keyword>
<dbReference type="AlphaFoldDB" id="A0A1G6HHZ6"/>
<evidence type="ECO:0000256" key="1">
    <source>
        <dbReference type="SAM" id="Phobius"/>
    </source>
</evidence>
<evidence type="ECO:0000313" key="3">
    <source>
        <dbReference type="Proteomes" id="UP000199039"/>
    </source>
</evidence>
<accession>A0A1G6HHZ6</accession>
<gene>
    <name evidence="2" type="ORF">SAMN05216410_1060</name>
</gene>
<sequence>MTDSQSQYTSEQLSSRIRLPGVATGLFVVSPVLLLFGWQILMGTSSRRFFDGAPFQASLGTVMLLVGVASLLTALVLVGVRAVAQQQVDVLLQVERDRYAQAAGE</sequence>
<feature type="transmembrane region" description="Helical" evidence="1">
    <location>
        <begin position="61"/>
        <end position="84"/>
    </location>
</feature>
<keyword evidence="3" id="KW-1185">Reference proteome</keyword>
<protein>
    <submittedName>
        <fullName evidence="2">Uncharacterized protein</fullName>
    </submittedName>
</protein>
<name>A0A1G6HHZ6_9MICO</name>
<evidence type="ECO:0000313" key="2">
    <source>
        <dbReference type="EMBL" id="SDB93879.1"/>
    </source>
</evidence>
<dbReference type="STRING" id="1814289.SAMN05216410_1060"/>
<keyword evidence="1" id="KW-0812">Transmembrane</keyword>